<dbReference type="EMBL" id="KL142383">
    <property type="protein sequence ID" value="KDR74448.1"/>
    <property type="molecule type" value="Genomic_DNA"/>
</dbReference>
<dbReference type="Proteomes" id="UP000027222">
    <property type="component" value="Unassembled WGS sequence"/>
</dbReference>
<name>A0A067T651_GALM3</name>
<gene>
    <name evidence="1" type="ORF">GALMADRAFT_250405</name>
</gene>
<keyword evidence="2" id="KW-1185">Reference proteome</keyword>
<proteinExistence type="predicted"/>
<sequence length="104" mass="11525">MAVSVVLSVSSGIIGRSLIASVSSGGLHRSNTYLSMVNIELSRQNGSATQHRAIDQGDRFRQRQGRVFPNRVFRLSNAFSLTLTCSIPRLSHRDMFFDLTLILS</sequence>
<dbReference type="HOGENOM" id="CLU_2250353_0_0_1"/>
<evidence type="ECO:0000313" key="1">
    <source>
        <dbReference type="EMBL" id="KDR74448.1"/>
    </source>
</evidence>
<organism evidence="1 2">
    <name type="scientific">Galerina marginata (strain CBS 339.88)</name>
    <dbReference type="NCBI Taxonomy" id="685588"/>
    <lineage>
        <taxon>Eukaryota</taxon>
        <taxon>Fungi</taxon>
        <taxon>Dikarya</taxon>
        <taxon>Basidiomycota</taxon>
        <taxon>Agaricomycotina</taxon>
        <taxon>Agaricomycetes</taxon>
        <taxon>Agaricomycetidae</taxon>
        <taxon>Agaricales</taxon>
        <taxon>Agaricineae</taxon>
        <taxon>Strophariaceae</taxon>
        <taxon>Galerina</taxon>
    </lineage>
</organism>
<protein>
    <submittedName>
        <fullName evidence="1">Uncharacterized protein</fullName>
    </submittedName>
</protein>
<evidence type="ECO:0000313" key="2">
    <source>
        <dbReference type="Proteomes" id="UP000027222"/>
    </source>
</evidence>
<reference evidence="2" key="1">
    <citation type="journal article" date="2014" name="Proc. Natl. Acad. Sci. U.S.A.">
        <title>Extensive sampling of basidiomycete genomes demonstrates inadequacy of the white-rot/brown-rot paradigm for wood decay fungi.</title>
        <authorList>
            <person name="Riley R."/>
            <person name="Salamov A.A."/>
            <person name="Brown D.W."/>
            <person name="Nagy L.G."/>
            <person name="Floudas D."/>
            <person name="Held B.W."/>
            <person name="Levasseur A."/>
            <person name="Lombard V."/>
            <person name="Morin E."/>
            <person name="Otillar R."/>
            <person name="Lindquist E.A."/>
            <person name="Sun H."/>
            <person name="LaButti K.M."/>
            <person name="Schmutz J."/>
            <person name="Jabbour D."/>
            <person name="Luo H."/>
            <person name="Baker S.E."/>
            <person name="Pisabarro A.G."/>
            <person name="Walton J.D."/>
            <person name="Blanchette R.A."/>
            <person name="Henrissat B."/>
            <person name="Martin F."/>
            <person name="Cullen D."/>
            <person name="Hibbett D.S."/>
            <person name="Grigoriev I.V."/>
        </authorList>
    </citation>
    <scope>NUCLEOTIDE SEQUENCE [LARGE SCALE GENOMIC DNA]</scope>
    <source>
        <strain evidence="2">CBS 339.88</strain>
    </source>
</reference>
<accession>A0A067T651</accession>
<dbReference type="AlphaFoldDB" id="A0A067T651"/>